<protein>
    <submittedName>
        <fullName evidence="1">Unnamed protein product</fullName>
    </submittedName>
</protein>
<organism evidence="1 2">
    <name type="scientific">Ambrosiozyma monospora</name>
    <name type="common">Yeast</name>
    <name type="synonym">Endomycopsis monosporus</name>
    <dbReference type="NCBI Taxonomy" id="43982"/>
    <lineage>
        <taxon>Eukaryota</taxon>
        <taxon>Fungi</taxon>
        <taxon>Dikarya</taxon>
        <taxon>Ascomycota</taxon>
        <taxon>Saccharomycotina</taxon>
        <taxon>Pichiomycetes</taxon>
        <taxon>Pichiales</taxon>
        <taxon>Pichiaceae</taxon>
        <taxon>Ambrosiozyma</taxon>
    </lineage>
</organism>
<name>A0ACB5T0F8_AMBMO</name>
<gene>
    <name evidence="1" type="ORF">Amon02_000324800</name>
</gene>
<comment type="caution">
    <text evidence="1">The sequence shown here is derived from an EMBL/GenBank/DDBJ whole genome shotgun (WGS) entry which is preliminary data.</text>
</comment>
<dbReference type="Proteomes" id="UP001165064">
    <property type="component" value="Unassembled WGS sequence"/>
</dbReference>
<dbReference type="EMBL" id="BSXS01002022">
    <property type="protein sequence ID" value="GME77970.1"/>
    <property type="molecule type" value="Genomic_DNA"/>
</dbReference>
<evidence type="ECO:0000313" key="2">
    <source>
        <dbReference type="Proteomes" id="UP001165064"/>
    </source>
</evidence>
<sequence length="434" mass="49443">MIFCEQRYSINSYAEEEVEEDSFDNSYCVGSESDGYTTNRAFRVPATSKVVTLRLSSRSTRRGKVQVVNETSETTNEDCGNGYENPIEIEDEDDNYPLSDHISLDDGKSELKQEHDMHYSPDNISTCELQVNDSISATTNGEYCEDENPVKTQNNDDSDFSDYESSNHRDDDVNSDEHDIYAGTTFSSPAEGSIISQVTHSLLFEQDWFTDPDGLTISSDGREIDGTTSRALRVPATSKVVTLRRSTRRTRREEVPVNNETSRIANGEEGTGYRNPIKIEDEDDNYAFSDHRSLDQRQDEVKQEHDMHCFTGTTSNCEPQIDNLTSTTAKGEEYYDHDNNDEYETPVKIQNDDDYDFSDHESLDHEENEAHSREHDMYAGTTFISPEQGSIMSQVTHSLLFEQNRFTNSDGSTSFQDDLEGFMYYAKRVYESID</sequence>
<accession>A0ACB5T0F8</accession>
<proteinExistence type="predicted"/>
<keyword evidence="2" id="KW-1185">Reference proteome</keyword>
<evidence type="ECO:0000313" key="1">
    <source>
        <dbReference type="EMBL" id="GME77970.1"/>
    </source>
</evidence>
<reference evidence="1" key="1">
    <citation type="submission" date="2023-04" db="EMBL/GenBank/DDBJ databases">
        <title>Ambrosiozyma monospora NBRC 10751.</title>
        <authorList>
            <person name="Ichikawa N."/>
            <person name="Sato H."/>
            <person name="Tonouchi N."/>
        </authorList>
    </citation>
    <scope>NUCLEOTIDE SEQUENCE</scope>
    <source>
        <strain evidence="1">NBRC 10751</strain>
    </source>
</reference>